<keyword evidence="2" id="KW-1185">Reference proteome</keyword>
<accession>A0A2T9Y3D6</accession>
<sequence>MSGVKYSPSYNENCKDTISIQDDVNIIAGSANSVLMDFFDACNIEESIKKFAAKGLEIYLDIDAEYFGSTEYDVQNFKKFINTEPFKTVKGISVSSYNAKNGLIQLDKESKNVQNILEKNNKSINVGIKKEIYVLKNYVIPDLEEIYYSFENYKNSLDYILLSINTSGSVNSTEFALKVFNENFIKIQDLKKPIYLEIIPGPGKFLNISFLKVLRELECRQSDTINYFMADNFGSDSIFKKSVIYNKLGNLSKNTFVCQSHEYIGNW</sequence>
<dbReference type="AlphaFoldDB" id="A0A2T9Y3D6"/>
<dbReference type="Proteomes" id="UP000245383">
    <property type="component" value="Unassembled WGS sequence"/>
</dbReference>
<organism evidence="1 2">
    <name type="scientific">Smittium simulii</name>
    <dbReference type="NCBI Taxonomy" id="133385"/>
    <lineage>
        <taxon>Eukaryota</taxon>
        <taxon>Fungi</taxon>
        <taxon>Fungi incertae sedis</taxon>
        <taxon>Zoopagomycota</taxon>
        <taxon>Kickxellomycotina</taxon>
        <taxon>Harpellomycetes</taxon>
        <taxon>Harpellales</taxon>
        <taxon>Legeriomycetaceae</taxon>
        <taxon>Smittium</taxon>
    </lineage>
</organism>
<gene>
    <name evidence="1" type="ORF">BB561_006519</name>
</gene>
<evidence type="ECO:0000313" key="1">
    <source>
        <dbReference type="EMBL" id="PVU86862.1"/>
    </source>
</evidence>
<name>A0A2T9Y3D6_9FUNG</name>
<comment type="caution">
    <text evidence="1">The sequence shown here is derived from an EMBL/GenBank/DDBJ whole genome shotgun (WGS) entry which is preliminary data.</text>
</comment>
<evidence type="ECO:0000313" key="2">
    <source>
        <dbReference type="Proteomes" id="UP000245383"/>
    </source>
</evidence>
<proteinExistence type="predicted"/>
<protein>
    <submittedName>
        <fullName evidence="1">Uncharacterized protein</fullName>
    </submittedName>
</protein>
<dbReference type="EMBL" id="MBFR01000590">
    <property type="protein sequence ID" value="PVU86862.1"/>
    <property type="molecule type" value="Genomic_DNA"/>
</dbReference>
<reference evidence="1 2" key="1">
    <citation type="journal article" date="2018" name="MBio">
        <title>Comparative Genomics Reveals the Core Gene Toolbox for the Fungus-Insect Symbiosis.</title>
        <authorList>
            <person name="Wang Y."/>
            <person name="Stata M."/>
            <person name="Wang W."/>
            <person name="Stajich J.E."/>
            <person name="White M.M."/>
            <person name="Moncalvo J.M."/>
        </authorList>
    </citation>
    <scope>NUCLEOTIDE SEQUENCE [LARGE SCALE GENOMIC DNA]</scope>
    <source>
        <strain evidence="1 2">SWE-8-4</strain>
    </source>
</reference>